<accession>A0AA39C605</accession>
<comment type="function">
    <text evidence="6">Gustatory receptor which mediates acceptance or avoidance behavior, depending on its substrates.</text>
</comment>
<comment type="caution">
    <text evidence="6">Lacks conserved residue(s) required for the propagation of feature annotation.</text>
</comment>
<evidence type="ECO:0000256" key="4">
    <source>
        <dbReference type="ARBA" id="ARBA00022989"/>
    </source>
</evidence>
<dbReference type="InterPro" id="IPR013604">
    <property type="entry name" value="7TM_chemorcpt"/>
</dbReference>
<dbReference type="EMBL" id="JAQQBS010001424">
    <property type="protein sequence ID" value="KAK0158560.1"/>
    <property type="molecule type" value="Genomic_DNA"/>
</dbReference>
<feature type="transmembrane region" description="Helical" evidence="6">
    <location>
        <begin position="132"/>
        <end position="152"/>
    </location>
</feature>
<evidence type="ECO:0000256" key="3">
    <source>
        <dbReference type="ARBA" id="ARBA00022692"/>
    </source>
</evidence>
<keyword evidence="6" id="KW-0807">Transducer</keyword>
<feature type="transmembrane region" description="Helical" evidence="6">
    <location>
        <begin position="288"/>
        <end position="309"/>
    </location>
</feature>
<evidence type="ECO:0000313" key="8">
    <source>
        <dbReference type="Proteomes" id="UP001168990"/>
    </source>
</evidence>
<evidence type="ECO:0000256" key="6">
    <source>
        <dbReference type="RuleBase" id="RU363108"/>
    </source>
</evidence>
<evidence type="ECO:0000256" key="2">
    <source>
        <dbReference type="ARBA" id="ARBA00022475"/>
    </source>
</evidence>
<organism evidence="7 8">
    <name type="scientific">Microctonus aethiopoides</name>
    <dbReference type="NCBI Taxonomy" id="144406"/>
    <lineage>
        <taxon>Eukaryota</taxon>
        <taxon>Metazoa</taxon>
        <taxon>Ecdysozoa</taxon>
        <taxon>Arthropoda</taxon>
        <taxon>Hexapoda</taxon>
        <taxon>Insecta</taxon>
        <taxon>Pterygota</taxon>
        <taxon>Neoptera</taxon>
        <taxon>Endopterygota</taxon>
        <taxon>Hymenoptera</taxon>
        <taxon>Apocrita</taxon>
        <taxon>Ichneumonoidea</taxon>
        <taxon>Braconidae</taxon>
        <taxon>Euphorinae</taxon>
        <taxon>Microctonus</taxon>
    </lineage>
</organism>
<evidence type="ECO:0000313" key="7">
    <source>
        <dbReference type="EMBL" id="KAK0158560.1"/>
    </source>
</evidence>
<dbReference type="GO" id="GO:0050909">
    <property type="term" value="P:sensory perception of taste"/>
    <property type="evidence" value="ECO:0007669"/>
    <property type="project" value="InterPro"/>
</dbReference>
<sequence length="363" mass="42447">MKNNYQISPILFYYWKILGICPFVLDDSQIIKRSISGILYTLLLIASYTYCYTRVFASQISNFLSHLTLMVVILDGIGIGLEYCVVIVIWIYSLIHQNKLRYILNNFKNNTNNAIALGMKKIPTCIIRQMQICLLLQNLYTIIITTFSYWTLWYYEMSKFDLATTISFNIPRPISLNLITIYIFSLKIIKEQFIFINESIRRLPNYTNDRNTLKRYRKQRLNVREINDWLKKYDQLHTDLCDFVLTLTKFLALPILITLAFQFAQSIVNIYLTVIFINEHHDNLARKIASITMVLGWLLIRMINILFILDVCDSTCAEANHIANVSHETWASGALNGFKEEVNNSSNTWPKIIIQFILINLNE</sequence>
<keyword evidence="4 6" id="KW-1133">Transmembrane helix</keyword>
<keyword evidence="3 6" id="KW-0812">Transmembrane</keyword>
<dbReference type="GO" id="GO:0007165">
    <property type="term" value="P:signal transduction"/>
    <property type="evidence" value="ECO:0007669"/>
    <property type="project" value="UniProtKB-KW"/>
</dbReference>
<feature type="transmembrane region" description="Helical" evidence="6">
    <location>
        <begin position="69"/>
        <end position="92"/>
    </location>
</feature>
<dbReference type="Pfam" id="PF08395">
    <property type="entry name" value="7tm_7"/>
    <property type="match status" value="1"/>
</dbReference>
<reference evidence="7" key="1">
    <citation type="journal article" date="2023" name="bioRxiv">
        <title>Scaffold-level genome assemblies of two parasitoid biocontrol wasps reveal the parthenogenesis mechanism and an associated novel virus.</title>
        <authorList>
            <person name="Inwood S."/>
            <person name="Skelly J."/>
            <person name="Guhlin J."/>
            <person name="Harrop T."/>
            <person name="Goldson S."/>
            <person name="Dearden P."/>
        </authorList>
    </citation>
    <scope>NUCLEOTIDE SEQUENCE</scope>
    <source>
        <strain evidence="7">Irish</strain>
        <tissue evidence="7">Whole body</tissue>
    </source>
</reference>
<evidence type="ECO:0000256" key="5">
    <source>
        <dbReference type="ARBA" id="ARBA00023136"/>
    </source>
</evidence>
<dbReference type="Proteomes" id="UP001168990">
    <property type="component" value="Unassembled WGS sequence"/>
</dbReference>
<name>A0AA39C605_9HYME</name>
<feature type="transmembrane region" description="Helical" evidence="6">
    <location>
        <begin position="250"/>
        <end position="276"/>
    </location>
</feature>
<comment type="similarity">
    <text evidence="6">Belongs to the insect chemoreceptor superfamily. Gustatory receptor (GR) family.</text>
</comment>
<evidence type="ECO:0000256" key="1">
    <source>
        <dbReference type="ARBA" id="ARBA00004651"/>
    </source>
</evidence>
<gene>
    <name evidence="7" type="ORF">PV328_009546</name>
</gene>
<keyword evidence="8" id="KW-1185">Reference proteome</keyword>
<comment type="subcellular location">
    <subcellularLocation>
        <location evidence="1 6">Cell membrane</location>
        <topology evidence="1 6">Multi-pass membrane protein</topology>
    </subcellularLocation>
</comment>
<reference evidence="7" key="2">
    <citation type="submission" date="2023-03" db="EMBL/GenBank/DDBJ databases">
        <authorList>
            <person name="Inwood S.N."/>
            <person name="Skelly J.G."/>
            <person name="Guhlin J."/>
            <person name="Harrop T.W.R."/>
            <person name="Goldson S.G."/>
            <person name="Dearden P.K."/>
        </authorList>
    </citation>
    <scope>NUCLEOTIDE SEQUENCE</scope>
    <source>
        <strain evidence="7">Irish</strain>
        <tissue evidence="7">Whole body</tissue>
    </source>
</reference>
<comment type="caution">
    <text evidence="7">The sequence shown here is derived from an EMBL/GenBank/DDBJ whole genome shotgun (WGS) entry which is preliminary data.</text>
</comment>
<protein>
    <recommendedName>
        <fullName evidence="6">Gustatory receptor</fullName>
    </recommendedName>
</protein>
<proteinExistence type="inferred from homology"/>
<keyword evidence="5 6" id="KW-0472">Membrane</keyword>
<keyword evidence="2 6" id="KW-1003">Cell membrane</keyword>
<dbReference type="AlphaFoldDB" id="A0AA39C605"/>
<feature type="transmembrane region" description="Helical" evidence="6">
    <location>
        <begin position="37"/>
        <end position="57"/>
    </location>
</feature>
<dbReference type="GO" id="GO:0005886">
    <property type="term" value="C:plasma membrane"/>
    <property type="evidence" value="ECO:0007669"/>
    <property type="project" value="UniProtKB-SubCell"/>
</dbReference>
<keyword evidence="6" id="KW-0675">Receptor</keyword>